<name>A0AA88J658_CHASR</name>
<accession>A0AA88J658</accession>
<organism evidence="3 4">
    <name type="scientific">Channa striata</name>
    <name type="common">Snakehead murrel</name>
    <name type="synonym">Ophicephalus striatus</name>
    <dbReference type="NCBI Taxonomy" id="64152"/>
    <lineage>
        <taxon>Eukaryota</taxon>
        <taxon>Metazoa</taxon>
        <taxon>Chordata</taxon>
        <taxon>Craniata</taxon>
        <taxon>Vertebrata</taxon>
        <taxon>Euteleostomi</taxon>
        <taxon>Actinopterygii</taxon>
        <taxon>Neopterygii</taxon>
        <taxon>Teleostei</taxon>
        <taxon>Neoteleostei</taxon>
        <taxon>Acanthomorphata</taxon>
        <taxon>Anabantaria</taxon>
        <taxon>Anabantiformes</taxon>
        <taxon>Channoidei</taxon>
        <taxon>Channidae</taxon>
        <taxon>Channa</taxon>
    </lineage>
</organism>
<dbReference type="EMBL" id="JAUPFM010000021">
    <property type="protein sequence ID" value="KAK2817624.1"/>
    <property type="molecule type" value="Genomic_DNA"/>
</dbReference>
<dbReference type="AlphaFoldDB" id="A0AA88J658"/>
<keyword evidence="1" id="KW-0433">Leucine-rich repeat</keyword>
<keyword evidence="2" id="KW-0677">Repeat</keyword>
<dbReference type="Proteomes" id="UP001187415">
    <property type="component" value="Unassembled WGS sequence"/>
</dbReference>
<evidence type="ECO:0000256" key="2">
    <source>
        <dbReference type="ARBA" id="ARBA00022737"/>
    </source>
</evidence>
<keyword evidence="4" id="KW-1185">Reference proteome</keyword>
<dbReference type="Gene3D" id="3.80.10.10">
    <property type="entry name" value="Ribonuclease Inhibitor"/>
    <property type="match status" value="1"/>
</dbReference>
<reference evidence="3" key="1">
    <citation type="submission" date="2023-07" db="EMBL/GenBank/DDBJ databases">
        <title>Chromosome-level Genome Assembly of Striped Snakehead (Channa striata).</title>
        <authorList>
            <person name="Liu H."/>
        </authorList>
    </citation>
    <scope>NUCLEOTIDE SEQUENCE</scope>
    <source>
        <strain evidence="3">Gz</strain>
        <tissue evidence="3">Muscle</tissue>
    </source>
</reference>
<evidence type="ECO:0000313" key="3">
    <source>
        <dbReference type="EMBL" id="KAK2817624.1"/>
    </source>
</evidence>
<sequence length="105" mass="11604">MDLSYNHPGDSGVKVLSAGLEDPEWRLDTLRLEHVGEQRMKPGLRKYAVALALDTNTVHRLLKLSNSNRKVTSVDKKQSLDKAIGADVESLDRSKACEVSNSLSE</sequence>
<proteinExistence type="predicted"/>
<dbReference type="InterPro" id="IPR043136">
    <property type="entry name" value="B30.2/SPRY_sf"/>
</dbReference>
<dbReference type="InterPro" id="IPR032675">
    <property type="entry name" value="LRR_dom_sf"/>
</dbReference>
<dbReference type="Gene3D" id="2.60.120.920">
    <property type="match status" value="1"/>
</dbReference>
<comment type="caution">
    <text evidence="3">The sequence shown here is derived from an EMBL/GenBank/DDBJ whole genome shotgun (WGS) entry which is preliminary data.</text>
</comment>
<dbReference type="PANTHER" id="PTHR24106">
    <property type="entry name" value="NACHT, LRR AND CARD DOMAINS-CONTAINING"/>
    <property type="match status" value="1"/>
</dbReference>
<gene>
    <name evidence="3" type="ORF">Q5P01_025815</name>
</gene>
<evidence type="ECO:0000313" key="4">
    <source>
        <dbReference type="Proteomes" id="UP001187415"/>
    </source>
</evidence>
<evidence type="ECO:0000256" key="1">
    <source>
        <dbReference type="ARBA" id="ARBA00022614"/>
    </source>
</evidence>
<dbReference type="InterPro" id="IPR051261">
    <property type="entry name" value="NLR"/>
</dbReference>
<protein>
    <submittedName>
        <fullName evidence="3">Uncharacterized protein</fullName>
    </submittedName>
</protein>